<dbReference type="Proteomes" id="UP000005204">
    <property type="component" value="Unassembled WGS sequence"/>
</dbReference>
<dbReference type="Pfam" id="PF00078">
    <property type="entry name" value="RVT_1"/>
    <property type="match status" value="1"/>
</dbReference>
<dbReference type="PROSITE" id="PS50878">
    <property type="entry name" value="RT_POL"/>
    <property type="match status" value="1"/>
</dbReference>
<dbReference type="PANTHER" id="PTHR33332">
    <property type="entry name" value="REVERSE TRANSCRIPTASE DOMAIN-CONTAINING PROTEIN"/>
    <property type="match status" value="1"/>
</dbReference>
<evidence type="ECO:0000259" key="1">
    <source>
        <dbReference type="PROSITE" id="PS50878"/>
    </source>
</evidence>
<evidence type="ECO:0000313" key="2">
    <source>
        <dbReference type="EnsemblMetazoa" id="XP_037872098.1"/>
    </source>
</evidence>
<proteinExistence type="predicted"/>
<organism evidence="2 3">
    <name type="scientific">Bombyx mori</name>
    <name type="common">Silk moth</name>
    <dbReference type="NCBI Taxonomy" id="7091"/>
    <lineage>
        <taxon>Eukaryota</taxon>
        <taxon>Metazoa</taxon>
        <taxon>Ecdysozoa</taxon>
        <taxon>Arthropoda</taxon>
        <taxon>Hexapoda</taxon>
        <taxon>Insecta</taxon>
        <taxon>Pterygota</taxon>
        <taxon>Neoptera</taxon>
        <taxon>Endopterygota</taxon>
        <taxon>Lepidoptera</taxon>
        <taxon>Glossata</taxon>
        <taxon>Ditrysia</taxon>
        <taxon>Bombycoidea</taxon>
        <taxon>Bombycidae</taxon>
        <taxon>Bombycinae</taxon>
        <taxon>Bombyx</taxon>
    </lineage>
</organism>
<dbReference type="AlphaFoldDB" id="A0A8R2QZR7"/>
<reference evidence="3" key="1">
    <citation type="journal article" date="2008" name="Insect Biochem. Mol. Biol.">
        <title>The genome of a lepidopteran model insect, the silkworm Bombyx mori.</title>
        <authorList>
            <consortium name="International Silkworm Genome Consortium"/>
        </authorList>
    </citation>
    <scope>NUCLEOTIDE SEQUENCE [LARGE SCALE GENOMIC DNA]</scope>
    <source>
        <strain evidence="3">p50T</strain>
    </source>
</reference>
<dbReference type="InterPro" id="IPR043502">
    <property type="entry name" value="DNA/RNA_pol_sf"/>
</dbReference>
<evidence type="ECO:0000313" key="3">
    <source>
        <dbReference type="Proteomes" id="UP000005204"/>
    </source>
</evidence>
<sequence>MEECGLGQLLNPWFSDYLRARSYRVKVGDAFSEEKQVNCGVPQGSGCGPVCYLMHVNSLCGVLRHCSAHMFADDLCTLSASTDLAEMCRRVQEDVDAVVKWSHDNGIILNADKTKMIIIHSPYLRSIDNPSPLIAHSFDCFHNKKINCTCNPIEKVNCVTYLGVKITSQVISIVTQ</sequence>
<name>A0A8R2QZR7_BOMMO</name>
<protein>
    <recommendedName>
        <fullName evidence="1">Reverse transcriptase domain-containing protein</fullName>
    </recommendedName>
</protein>
<feature type="domain" description="Reverse transcriptase" evidence="1">
    <location>
        <begin position="1"/>
        <end position="166"/>
    </location>
</feature>
<dbReference type="EnsemblMetazoa" id="XM_038016170.1">
    <property type="protein sequence ID" value="XP_037872098.1"/>
    <property type="gene ID" value="LOC119629635"/>
</dbReference>
<dbReference type="InterPro" id="IPR000477">
    <property type="entry name" value="RT_dom"/>
</dbReference>
<accession>A0A8R2QZR7</accession>
<dbReference type="SUPFAM" id="SSF56672">
    <property type="entry name" value="DNA/RNA polymerases"/>
    <property type="match status" value="1"/>
</dbReference>
<keyword evidence="3" id="KW-1185">Reference proteome</keyword>
<reference evidence="2" key="2">
    <citation type="submission" date="2022-06" db="UniProtKB">
        <authorList>
            <consortium name="EnsemblMetazoa"/>
        </authorList>
    </citation>
    <scope>IDENTIFICATION</scope>
    <source>
        <strain evidence="2">p50T (Dazao)</strain>
    </source>
</reference>
<dbReference type="GO" id="GO:0071897">
    <property type="term" value="P:DNA biosynthetic process"/>
    <property type="evidence" value="ECO:0007669"/>
    <property type="project" value="UniProtKB-ARBA"/>
</dbReference>